<accession>A0A7S1CX43</accession>
<gene>
    <name evidence="1" type="ORF">CTEN0397_LOCUS2214</name>
</gene>
<proteinExistence type="predicted"/>
<dbReference type="EMBL" id="HBFW01003400">
    <property type="protein sequence ID" value="CAD8931192.1"/>
    <property type="molecule type" value="Transcribed_RNA"/>
</dbReference>
<protein>
    <submittedName>
        <fullName evidence="1">Uncharacterized protein</fullName>
    </submittedName>
</protein>
<dbReference type="AlphaFoldDB" id="A0A7S1CX43"/>
<reference evidence="1" key="1">
    <citation type="submission" date="2021-01" db="EMBL/GenBank/DDBJ databases">
        <authorList>
            <person name="Corre E."/>
            <person name="Pelletier E."/>
            <person name="Niang G."/>
            <person name="Scheremetjew M."/>
            <person name="Finn R."/>
            <person name="Kale V."/>
            <person name="Holt S."/>
            <person name="Cochrane G."/>
            <person name="Meng A."/>
            <person name="Brown T."/>
            <person name="Cohen L."/>
        </authorList>
    </citation>
    <scope>NUCLEOTIDE SEQUENCE</scope>
    <source>
        <strain evidence="1">ECT3854</strain>
    </source>
</reference>
<name>A0A7S1CX43_CYCTE</name>
<evidence type="ECO:0000313" key="1">
    <source>
        <dbReference type="EMBL" id="CAD8931192.1"/>
    </source>
</evidence>
<organism evidence="1">
    <name type="scientific">Cyclophora tenuis</name>
    <name type="common">Marine diatom</name>
    <dbReference type="NCBI Taxonomy" id="216820"/>
    <lineage>
        <taxon>Eukaryota</taxon>
        <taxon>Sar</taxon>
        <taxon>Stramenopiles</taxon>
        <taxon>Ochrophyta</taxon>
        <taxon>Bacillariophyta</taxon>
        <taxon>Fragilariophyceae</taxon>
        <taxon>Fragilariophycidae</taxon>
        <taxon>Cyclophorales</taxon>
        <taxon>Cyclophoraceae</taxon>
        <taxon>Cyclophora</taxon>
    </lineage>
</organism>
<sequence length="245" mass="28414">MIVYEHAKEEMKIWNALYKDRPCPYKQSSCEKQEGYFMSRAQHLGTRPVLVMPYGYTIAGVDNRWQYIVAIRDLFVTFAKQGFVYQNVRWAHVLLDSSGSVFLCSDESFYELEVNTTESTEDVKERAINKELVGLMRFASDEEPERWDERVIVRDTLTWLTEDSSDEVVRLVDGTEVLEQFFGGWKEESVQECIDFVLSDGGKSHKAEAALWMLWYYKTRQAKRRCLGSDSTAPTKLGKPNVEEP</sequence>